<reference evidence="2 3" key="1">
    <citation type="submission" date="2023-07" db="EMBL/GenBank/DDBJ databases">
        <title>Genomic Encyclopedia of Type Strains, Phase IV (KMG-IV): sequencing the most valuable type-strain genomes for metagenomic binning, comparative biology and taxonomic classification.</title>
        <authorList>
            <person name="Goeker M."/>
        </authorList>
    </citation>
    <scope>NUCLEOTIDE SEQUENCE [LARGE SCALE GENOMIC DNA]</scope>
    <source>
        <strain evidence="2 3">DSM 23494</strain>
    </source>
</reference>
<name>A0ABU0APR0_9BACI</name>
<dbReference type="GO" id="GO:0003677">
    <property type="term" value="F:DNA binding"/>
    <property type="evidence" value="ECO:0007669"/>
    <property type="project" value="UniProtKB-KW"/>
</dbReference>
<keyword evidence="2" id="KW-0238">DNA-binding</keyword>
<dbReference type="EMBL" id="JAUSUB010000034">
    <property type="protein sequence ID" value="MDQ0273188.1"/>
    <property type="molecule type" value="Genomic_DNA"/>
</dbReference>
<protein>
    <submittedName>
        <fullName evidence="2">DNA-binding PadR family transcriptional regulator</fullName>
    </submittedName>
</protein>
<dbReference type="SUPFAM" id="SSF46785">
    <property type="entry name" value="Winged helix' DNA-binding domain"/>
    <property type="match status" value="1"/>
</dbReference>
<evidence type="ECO:0000259" key="1">
    <source>
        <dbReference type="Pfam" id="PF03551"/>
    </source>
</evidence>
<feature type="domain" description="Transcription regulator PadR N-terminal" evidence="1">
    <location>
        <begin position="51"/>
        <end position="116"/>
    </location>
</feature>
<dbReference type="RefSeq" id="WP_307478970.1">
    <property type="nucleotide sequence ID" value="NZ_JAUSUB010000034.1"/>
</dbReference>
<dbReference type="Gene3D" id="1.10.10.10">
    <property type="entry name" value="Winged helix-like DNA-binding domain superfamily/Winged helix DNA-binding domain"/>
    <property type="match status" value="1"/>
</dbReference>
<comment type="caution">
    <text evidence="2">The sequence shown here is derived from an EMBL/GenBank/DDBJ whole genome shotgun (WGS) entry which is preliminary data.</text>
</comment>
<dbReference type="Proteomes" id="UP001238088">
    <property type="component" value="Unassembled WGS sequence"/>
</dbReference>
<keyword evidence="3" id="KW-1185">Reference proteome</keyword>
<dbReference type="InterPro" id="IPR036390">
    <property type="entry name" value="WH_DNA-bd_sf"/>
</dbReference>
<sequence length="139" mass="15880">MDNKLRKMKRAKNQPGFPGLIFTDNLRDRIATAIHNERESDEEVIMSIFQLLSSKKTGVVLLDQLRGRGVKRFEKNEGILYMFLHRLEKQNQIIGEWTPEGSKEYILASSGKKILQKAEKGNVKAFGSIQEVLKGAYTQ</sequence>
<gene>
    <name evidence="2" type="ORF">J2S17_005109</name>
</gene>
<evidence type="ECO:0000313" key="3">
    <source>
        <dbReference type="Proteomes" id="UP001238088"/>
    </source>
</evidence>
<accession>A0ABU0APR0</accession>
<proteinExistence type="predicted"/>
<dbReference type="InterPro" id="IPR036388">
    <property type="entry name" value="WH-like_DNA-bd_sf"/>
</dbReference>
<organism evidence="2 3">
    <name type="scientific">Cytobacillus purgationiresistens</name>
    <dbReference type="NCBI Taxonomy" id="863449"/>
    <lineage>
        <taxon>Bacteria</taxon>
        <taxon>Bacillati</taxon>
        <taxon>Bacillota</taxon>
        <taxon>Bacilli</taxon>
        <taxon>Bacillales</taxon>
        <taxon>Bacillaceae</taxon>
        <taxon>Cytobacillus</taxon>
    </lineage>
</organism>
<evidence type="ECO:0000313" key="2">
    <source>
        <dbReference type="EMBL" id="MDQ0273188.1"/>
    </source>
</evidence>
<dbReference type="InterPro" id="IPR005149">
    <property type="entry name" value="Tscrpt_reg_PadR_N"/>
</dbReference>
<dbReference type="Pfam" id="PF03551">
    <property type="entry name" value="PadR"/>
    <property type="match status" value="1"/>
</dbReference>